<dbReference type="Gene3D" id="3.40.50.150">
    <property type="entry name" value="Vaccinia Virus protein VP39"/>
    <property type="match status" value="1"/>
</dbReference>
<dbReference type="GO" id="GO:0008168">
    <property type="term" value="F:methyltransferase activity"/>
    <property type="evidence" value="ECO:0007669"/>
    <property type="project" value="UniProtKB-KW"/>
</dbReference>
<dbReference type="InterPro" id="IPR029063">
    <property type="entry name" value="SAM-dependent_MTases_sf"/>
</dbReference>
<dbReference type="PANTHER" id="PTHR43591">
    <property type="entry name" value="METHYLTRANSFERASE"/>
    <property type="match status" value="1"/>
</dbReference>
<dbReference type="RefSeq" id="XP_046066278.1">
    <property type="nucleotide sequence ID" value="XM_046217426.1"/>
</dbReference>
<reference evidence="1" key="1">
    <citation type="submission" date="2021-12" db="EMBL/GenBank/DDBJ databases">
        <title>Convergent genome expansion in fungi linked to evolution of root-endophyte symbiosis.</title>
        <authorList>
            <consortium name="DOE Joint Genome Institute"/>
            <person name="Ke Y.-H."/>
            <person name="Bonito G."/>
            <person name="Liao H.-L."/>
            <person name="Looney B."/>
            <person name="Rojas-Flechas A."/>
            <person name="Nash J."/>
            <person name="Hameed K."/>
            <person name="Schadt C."/>
            <person name="Martin F."/>
            <person name="Crous P.W."/>
            <person name="Miettinen O."/>
            <person name="Magnuson J.K."/>
            <person name="Labbe J."/>
            <person name="Jacobson D."/>
            <person name="Doktycz M.J."/>
            <person name="Veneault-Fourrey C."/>
            <person name="Kuo A."/>
            <person name="Mondo S."/>
            <person name="Calhoun S."/>
            <person name="Riley R."/>
            <person name="Ohm R."/>
            <person name="LaButti K."/>
            <person name="Andreopoulos B."/>
            <person name="Pangilinan J."/>
            <person name="Nolan M."/>
            <person name="Tritt A."/>
            <person name="Clum A."/>
            <person name="Lipzen A."/>
            <person name="Daum C."/>
            <person name="Barry K."/>
            <person name="Grigoriev I.V."/>
            <person name="Vilgalys R."/>
        </authorList>
    </citation>
    <scope>NUCLEOTIDE SEQUENCE</scope>
    <source>
        <strain evidence="1">PMI_201</strain>
    </source>
</reference>
<sequence>MDVADEHPTAQVFGTDLSPIQPGWVPPNVQFYIDDVESDWMYDADDAFDLIHTRVMGGSIGDWDKFVRQGFAHLKPGGWLELHEPESWLTSDDNTKDMATYTEKFQTKCIEAAEKFGKEINLAHTHKQRLIEAGFVDVRDDVIKIPVGSWPKDPRLKEIGRFWLEHLIGGVEVYTLGFIGQILRWSETECRVLAAKVAEELRDRRNHLYVNLHVICGRKQS</sequence>
<dbReference type="GO" id="GO:0032259">
    <property type="term" value="P:methylation"/>
    <property type="evidence" value="ECO:0007669"/>
    <property type="project" value="UniProtKB-KW"/>
</dbReference>
<organism evidence="1 2">
    <name type="scientific">Talaromyces proteolyticus</name>
    <dbReference type="NCBI Taxonomy" id="1131652"/>
    <lineage>
        <taxon>Eukaryota</taxon>
        <taxon>Fungi</taxon>
        <taxon>Dikarya</taxon>
        <taxon>Ascomycota</taxon>
        <taxon>Pezizomycotina</taxon>
        <taxon>Eurotiomycetes</taxon>
        <taxon>Eurotiomycetidae</taxon>
        <taxon>Eurotiales</taxon>
        <taxon>Trichocomaceae</taxon>
        <taxon>Talaromyces</taxon>
        <taxon>Talaromyces sect. Bacilispori</taxon>
    </lineage>
</organism>
<protein>
    <submittedName>
        <fullName evidence="1">S-adenosyl-L-methionine-dependent methyltransferase</fullName>
    </submittedName>
</protein>
<dbReference type="AlphaFoldDB" id="A0AAD4PRX3"/>
<dbReference type="Proteomes" id="UP001201262">
    <property type="component" value="Unassembled WGS sequence"/>
</dbReference>
<gene>
    <name evidence="1" type="ORF">BGW36DRAFT_390051</name>
</gene>
<dbReference type="EMBL" id="JAJTJA010000014">
    <property type="protein sequence ID" value="KAH8689995.1"/>
    <property type="molecule type" value="Genomic_DNA"/>
</dbReference>
<keyword evidence="2" id="KW-1185">Reference proteome</keyword>
<evidence type="ECO:0000313" key="2">
    <source>
        <dbReference type="Proteomes" id="UP001201262"/>
    </source>
</evidence>
<dbReference type="Pfam" id="PF13489">
    <property type="entry name" value="Methyltransf_23"/>
    <property type="match status" value="1"/>
</dbReference>
<accession>A0AAD4PRX3</accession>
<name>A0AAD4PRX3_9EURO</name>
<comment type="caution">
    <text evidence="1">The sequence shown here is derived from an EMBL/GenBank/DDBJ whole genome shotgun (WGS) entry which is preliminary data.</text>
</comment>
<keyword evidence="1" id="KW-0489">Methyltransferase</keyword>
<dbReference type="SUPFAM" id="SSF53335">
    <property type="entry name" value="S-adenosyl-L-methionine-dependent methyltransferases"/>
    <property type="match status" value="1"/>
</dbReference>
<dbReference type="CDD" id="cd02440">
    <property type="entry name" value="AdoMet_MTases"/>
    <property type="match status" value="1"/>
</dbReference>
<dbReference type="PANTHER" id="PTHR43591:SF10">
    <property type="entry name" value="ABC TRANSMEMBRANE TYPE-1 DOMAIN-CONTAINING PROTEIN-RELATED"/>
    <property type="match status" value="1"/>
</dbReference>
<evidence type="ECO:0000313" key="1">
    <source>
        <dbReference type="EMBL" id="KAH8689995.1"/>
    </source>
</evidence>
<proteinExistence type="predicted"/>
<dbReference type="GeneID" id="70247713"/>
<keyword evidence="1" id="KW-0808">Transferase</keyword>